<sequence>MQHRPQRYSKEEQPMRMLRGTITMPGNGDGDRDRATRNDGTTVPKPVQSVQLCASSTHTPPSPRIDSYG</sequence>
<feature type="compositionally biased region" description="Polar residues" evidence="1">
    <location>
        <begin position="48"/>
        <end position="59"/>
    </location>
</feature>
<evidence type="ECO:0000313" key="3">
    <source>
        <dbReference type="Proteomes" id="UP001497644"/>
    </source>
</evidence>
<feature type="region of interest" description="Disordered" evidence="1">
    <location>
        <begin position="20"/>
        <end position="69"/>
    </location>
</feature>
<dbReference type="AlphaFoldDB" id="A0AAV2NAC1"/>
<evidence type="ECO:0000256" key="1">
    <source>
        <dbReference type="SAM" id="MobiDB-lite"/>
    </source>
</evidence>
<keyword evidence="3" id="KW-1185">Reference proteome</keyword>
<organism evidence="2 3">
    <name type="scientific">Lasius platythorax</name>
    <dbReference type="NCBI Taxonomy" id="488582"/>
    <lineage>
        <taxon>Eukaryota</taxon>
        <taxon>Metazoa</taxon>
        <taxon>Ecdysozoa</taxon>
        <taxon>Arthropoda</taxon>
        <taxon>Hexapoda</taxon>
        <taxon>Insecta</taxon>
        <taxon>Pterygota</taxon>
        <taxon>Neoptera</taxon>
        <taxon>Endopterygota</taxon>
        <taxon>Hymenoptera</taxon>
        <taxon>Apocrita</taxon>
        <taxon>Aculeata</taxon>
        <taxon>Formicoidea</taxon>
        <taxon>Formicidae</taxon>
        <taxon>Formicinae</taxon>
        <taxon>Lasius</taxon>
        <taxon>Lasius</taxon>
    </lineage>
</organism>
<gene>
    <name evidence="2" type="ORF">LPLAT_LOCUS3133</name>
</gene>
<proteinExistence type="predicted"/>
<name>A0AAV2NAC1_9HYME</name>
<evidence type="ECO:0000313" key="2">
    <source>
        <dbReference type="EMBL" id="CAL1677062.1"/>
    </source>
</evidence>
<dbReference type="EMBL" id="OZ034835">
    <property type="protein sequence ID" value="CAL1677062.1"/>
    <property type="molecule type" value="Genomic_DNA"/>
</dbReference>
<protein>
    <submittedName>
        <fullName evidence="2">Uncharacterized protein</fullName>
    </submittedName>
</protein>
<dbReference type="Proteomes" id="UP001497644">
    <property type="component" value="Chromosome 12"/>
</dbReference>
<reference evidence="2" key="1">
    <citation type="submission" date="2024-04" db="EMBL/GenBank/DDBJ databases">
        <authorList>
            <consortium name="Molecular Ecology Group"/>
        </authorList>
    </citation>
    <scope>NUCLEOTIDE SEQUENCE</scope>
</reference>
<accession>A0AAV2NAC1</accession>